<dbReference type="EMBL" id="JBAWSY010000002">
    <property type="protein sequence ID" value="MEI4768822.1"/>
    <property type="molecule type" value="Genomic_DNA"/>
</dbReference>
<evidence type="ECO:0000256" key="1">
    <source>
        <dbReference type="SAM" id="Phobius"/>
    </source>
</evidence>
<gene>
    <name evidence="4" type="ORF">WAX74_04005</name>
</gene>
<feature type="domain" description="TcaA 4th" evidence="3">
    <location>
        <begin position="250"/>
        <end position="313"/>
    </location>
</feature>
<dbReference type="InterPro" id="IPR054530">
    <property type="entry name" value="TcaA_4th"/>
</dbReference>
<accession>A0ABU8F3I8</accession>
<sequence>MANCVNCGVKRQGTENFCLNCGTKLEEVVPIKTTKRSTINPKQKKMRIASIISIFVIIVGLYGAHLFLNWKYDTSKIIIEMNKAYVKGEHTEFLSFFSIPEKVIEDSEGFYSFIEDEGWDQLRNQIKEEVKILEDDELSNIILDSHGNKLMSVTNEPLLFGLYDRVSFVLHPIKVQAEIPLNETSIVINEQTVTEDEGKSITIGNFLPGEYNWKASAPSEFATIENEGIINVIGDGNNSFIFKPEMEAGMATITSDLPDAVLWVNNKSTGKTVTEITSLGPVPYDGTVTITAEAKDTEGKIVKGEQVAIKSNSAHIKFAHIQDKIASDRKKQLEIEVMRLLKNEHEENVGYYIDNFRYDFENALNSADFSYISGYFPTSSEIQSIYLKEIENHGKIDGYYDYDFQSNTITDIKAIDQNTLYVETAEVFYFYSDDEDYIYNKTKGYTVTINGDQYFITNIEQLTTEKEII</sequence>
<dbReference type="Proteomes" id="UP001364890">
    <property type="component" value="Unassembled WGS sequence"/>
</dbReference>
<evidence type="ECO:0008006" key="6">
    <source>
        <dbReference type="Google" id="ProtNLM"/>
    </source>
</evidence>
<feature type="domain" description="TcaA protein NTF2-like" evidence="2">
    <location>
        <begin position="347"/>
        <end position="459"/>
    </location>
</feature>
<feature type="transmembrane region" description="Helical" evidence="1">
    <location>
        <begin position="48"/>
        <end position="68"/>
    </location>
</feature>
<dbReference type="InterPro" id="IPR054528">
    <property type="entry name" value="TcaA_5th"/>
</dbReference>
<keyword evidence="1" id="KW-0472">Membrane</keyword>
<evidence type="ECO:0000313" key="5">
    <source>
        <dbReference type="Proteomes" id="UP001364890"/>
    </source>
</evidence>
<dbReference type="Pfam" id="PF22820">
    <property type="entry name" value="TcaA_3rd_4th"/>
    <property type="match status" value="1"/>
</dbReference>
<name>A0ABU8F3I8_9BACI</name>
<keyword evidence="5" id="KW-1185">Reference proteome</keyword>
<dbReference type="PANTHER" id="PTHR40038:SF1">
    <property type="entry name" value="MEMBRANE-ASSOCIATED PROTEIN TCAA"/>
    <property type="match status" value="1"/>
</dbReference>
<keyword evidence="1" id="KW-1133">Transmembrane helix</keyword>
<evidence type="ECO:0000259" key="2">
    <source>
        <dbReference type="Pfam" id="PF22819"/>
    </source>
</evidence>
<reference evidence="4 5" key="1">
    <citation type="submission" date="2024-01" db="EMBL/GenBank/DDBJ databases">
        <title>Seven novel Bacillus-like species.</title>
        <authorList>
            <person name="Liu G."/>
        </authorList>
    </citation>
    <scope>NUCLEOTIDE SEQUENCE [LARGE SCALE GENOMIC DNA]</scope>
    <source>
        <strain evidence="4 5">FJAT-51614</strain>
    </source>
</reference>
<dbReference type="Pfam" id="PF22819">
    <property type="entry name" value="TcaA_5th"/>
    <property type="match status" value="1"/>
</dbReference>
<comment type="caution">
    <text evidence="4">The sequence shown here is derived from an EMBL/GenBank/DDBJ whole genome shotgun (WGS) entry which is preliminary data.</text>
</comment>
<evidence type="ECO:0000313" key="4">
    <source>
        <dbReference type="EMBL" id="MEI4768822.1"/>
    </source>
</evidence>
<keyword evidence="1" id="KW-0812">Transmembrane</keyword>
<evidence type="ECO:0000259" key="3">
    <source>
        <dbReference type="Pfam" id="PF22820"/>
    </source>
</evidence>
<dbReference type="PANTHER" id="PTHR40038">
    <property type="entry name" value="MEMBRANE-ASSOCIATED PROTEIN TCAA"/>
    <property type="match status" value="1"/>
</dbReference>
<proteinExistence type="predicted"/>
<dbReference type="RefSeq" id="WP_336496375.1">
    <property type="nucleotide sequence ID" value="NZ_JBAWSY010000002.1"/>
</dbReference>
<protein>
    <recommendedName>
        <fullName evidence="6">Zinc ribbon domain-containing protein</fullName>
    </recommendedName>
</protein>
<organism evidence="4 5">
    <name type="scientific">Psychrobacillus mangrovi</name>
    <dbReference type="NCBI Taxonomy" id="3117745"/>
    <lineage>
        <taxon>Bacteria</taxon>
        <taxon>Bacillati</taxon>
        <taxon>Bacillota</taxon>
        <taxon>Bacilli</taxon>
        <taxon>Bacillales</taxon>
        <taxon>Bacillaceae</taxon>
        <taxon>Psychrobacillus</taxon>
    </lineage>
</organism>